<keyword evidence="6" id="KW-1185">Reference proteome</keyword>
<dbReference type="GO" id="GO:0043657">
    <property type="term" value="C:host cell"/>
    <property type="evidence" value="ECO:0007669"/>
    <property type="project" value="UniProtKB-SubCell"/>
</dbReference>
<gene>
    <name evidence="5" type="ORF">Glove_116g33</name>
</gene>
<evidence type="ECO:0000313" key="5">
    <source>
        <dbReference type="EMBL" id="RHZ81929.1"/>
    </source>
</evidence>
<dbReference type="InterPro" id="IPR045379">
    <property type="entry name" value="Crinkler_N"/>
</dbReference>
<proteinExistence type="predicted"/>
<name>A0A397J0U4_9GLOM</name>
<evidence type="ECO:0000256" key="1">
    <source>
        <dbReference type="ARBA" id="ARBA00004340"/>
    </source>
</evidence>
<organism evidence="5 6">
    <name type="scientific">Diversispora epigaea</name>
    <dbReference type="NCBI Taxonomy" id="1348612"/>
    <lineage>
        <taxon>Eukaryota</taxon>
        <taxon>Fungi</taxon>
        <taxon>Fungi incertae sedis</taxon>
        <taxon>Mucoromycota</taxon>
        <taxon>Glomeromycotina</taxon>
        <taxon>Glomeromycetes</taxon>
        <taxon>Diversisporales</taxon>
        <taxon>Diversisporaceae</taxon>
        <taxon>Diversispora</taxon>
    </lineage>
</organism>
<evidence type="ECO:0000313" key="6">
    <source>
        <dbReference type="Proteomes" id="UP000266861"/>
    </source>
</evidence>
<sequence>MTIKGSTFANSFPVDIDRNKLVGHLKDAIKEKKSNDSVGIDADKLRLWKEPALQNNDELFAINDIEKYWIVTPLKKHIPPQDIIKILDPHIIGDQPDLLRESISKFGIPDGVPNISTYLKFVGRSTVPHGGWTSGKGKTTFARRTYENSKIYDKVVNSEVVEAVKNVGKQVGISELRTNANALFDTVKSSNAKVEDIPLSLLKSEHTKEVILELVNRGVVNETERRVSVVGCDLENEELIFLDGSRRFKLPFLTLHEIYSHQNYNVLPSILVLESLDNATSSDQNEKLTISVLAFRL</sequence>
<evidence type="ECO:0000256" key="2">
    <source>
        <dbReference type="ARBA" id="ARBA00004613"/>
    </source>
</evidence>
<dbReference type="OrthoDB" id="2304312at2759"/>
<dbReference type="GO" id="GO:0005576">
    <property type="term" value="C:extracellular region"/>
    <property type="evidence" value="ECO:0007669"/>
    <property type="project" value="UniProtKB-SubCell"/>
</dbReference>
<protein>
    <recommendedName>
        <fullName evidence="4">Crinkler effector protein N-terminal domain-containing protein</fullName>
    </recommendedName>
</protein>
<dbReference type="Proteomes" id="UP000266861">
    <property type="component" value="Unassembled WGS sequence"/>
</dbReference>
<evidence type="ECO:0000256" key="3">
    <source>
        <dbReference type="ARBA" id="ARBA00022525"/>
    </source>
</evidence>
<comment type="subcellular location">
    <subcellularLocation>
        <location evidence="1">Host cell</location>
    </subcellularLocation>
    <subcellularLocation>
        <location evidence="2">Secreted</location>
    </subcellularLocation>
</comment>
<dbReference type="EMBL" id="PQFF01000108">
    <property type="protein sequence ID" value="RHZ81929.1"/>
    <property type="molecule type" value="Genomic_DNA"/>
</dbReference>
<feature type="domain" description="Crinkler effector protein N-terminal" evidence="4">
    <location>
        <begin position="4"/>
        <end position="58"/>
    </location>
</feature>
<dbReference type="AlphaFoldDB" id="A0A397J0U4"/>
<accession>A0A397J0U4</accession>
<reference evidence="5 6" key="1">
    <citation type="submission" date="2018-08" db="EMBL/GenBank/DDBJ databases">
        <title>Genome and evolution of the arbuscular mycorrhizal fungus Diversispora epigaea (formerly Glomus versiforme) and its bacterial endosymbionts.</title>
        <authorList>
            <person name="Sun X."/>
            <person name="Fei Z."/>
            <person name="Harrison M."/>
        </authorList>
    </citation>
    <scope>NUCLEOTIDE SEQUENCE [LARGE SCALE GENOMIC DNA]</scope>
    <source>
        <strain evidence="5 6">IT104</strain>
    </source>
</reference>
<comment type="caution">
    <text evidence="5">The sequence shown here is derived from an EMBL/GenBank/DDBJ whole genome shotgun (WGS) entry which is preliminary data.</text>
</comment>
<evidence type="ECO:0000259" key="4">
    <source>
        <dbReference type="Pfam" id="PF20147"/>
    </source>
</evidence>
<dbReference type="Pfam" id="PF20147">
    <property type="entry name" value="Crinkler"/>
    <property type="match status" value="1"/>
</dbReference>
<keyword evidence="3" id="KW-0964">Secreted</keyword>